<dbReference type="STRING" id="1601833.SAMN05518684_11835"/>
<name>A0A1H9WN03_9BACI</name>
<dbReference type="RefSeq" id="WP_093054939.1">
    <property type="nucleotide sequence ID" value="NZ_FOGT01000018.1"/>
</dbReference>
<proteinExistence type="predicted"/>
<dbReference type="NCBIfam" id="NF010189">
    <property type="entry name" value="PRK13668.1"/>
    <property type="match status" value="1"/>
</dbReference>
<dbReference type="OrthoDB" id="154553at2"/>
<dbReference type="AlphaFoldDB" id="A0A1H9WN03"/>
<reference evidence="2" key="1">
    <citation type="submission" date="2016-10" db="EMBL/GenBank/DDBJ databases">
        <authorList>
            <person name="Varghese N."/>
            <person name="Submissions S."/>
        </authorList>
    </citation>
    <scope>NUCLEOTIDE SEQUENCE [LARGE SCALE GENOMIC DNA]</scope>
    <source>
        <strain evidence="2">S9</strain>
    </source>
</reference>
<keyword evidence="2" id="KW-1185">Reference proteome</keyword>
<gene>
    <name evidence="1" type="ORF">SAMN05518684_11835</name>
</gene>
<organism evidence="1 2">
    <name type="scientific">Salipaludibacillus aurantiacus</name>
    <dbReference type="NCBI Taxonomy" id="1601833"/>
    <lineage>
        <taxon>Bacteria</taxon>
        <taxon>Bacillati</taxon>
        <taxon>Bacillota</taxon>
        <taxon>Bacilli</taxon>
        <taxon>Bacillales</taxon>
        <taxon>Bacillaceae</taxon>
    </lineage>
</organism>
<sequence>MKPIQLKREIEKQLDNENWITSFDREQETLRIIDKRVDKGVTINLGNLGPKMNENKDQVLQETMKTIKEGLRLLTAEVNLAGNERHIFPVIRATSFPTETKDGRKLVYADHTAETRVFYAVDQGTSYSLIDENMLEKDNKTLNEVQEAAQFNLRSLKHTMKEDKVAGNTFYFLSMDDGYDASRILNESLLKEMDEKVHGQLTAAVPHHDVLIFGDIQNETGYDVLAQMVFQFFSEGRVPITALPFMYEDGELEPIFILAQKKPKETKKD</sequence>
<protein>
    <submittedName>
        <fullName evidence="1">Uncharacterized protein YtpQ, UPF0354 family</fullName>
    </submittedName>
</protein>
<dbReference type="Proteomes" id="UP000198571">
    <property type="component" value="Unassembled WGS sequence"/>
</dbReference>
<evidence type="ECO:0000313" key="1">
    <source>
        <dbReference type="EMBL" id="SES35149.1"/>
    </source>
</evidence>
<evidence type="ECO:0000313" key="2">
    <source>
        <dbReference type="Proteomes" id="UP000198571"/>
    </source>
</evidence>
<dbReference type="Pfam" id="PF07285">
    <property type="entry name" value="DUF1444"/>
    <property type="match status" value="1"/>
</dbReference>
<dbReference type="InterPro" id="IPR010838">
    <property type="entry name" value="DUF1444"/>
</dbReference>
<dbReference type="PIRSF" id="PIRSF012562">
    <property type="entry name" value="UCP012562"/>
    <property type="match status" value="1"/>
</dbReference>
<accession>A0A1H9WN03</accession>
<dbReference type="EMBL" id="FOGT01000018">
    <property type="protein sequence ID" value="SES35149.1"/>
    <property type="molecule type" value="Genomic_DNA"/>
</dbReference>